<keyword evidence="3" id="KW-0904">Protein phosphatase</keyword>
<dbReference type="InterPro" id="IPR047170">
    <property type="entry name" value="PTN12/18/22"/>
</dbReference>
<keyword evidence="2" id="KW-0378">Hydrolase</keyword>
<keyword evidence="9" id="KW-1185">Reference proteome</keyword>
<dbReference type="EC" id="3.1.3.48" evidence="1"/>
<evidence type="ECO:0000256" key="1">
    <source>
        <dbReference type="ARBA" id="ARBA00013064"/>
    </source>
</evidence>
<dbReference type="Pfam" id="PF00102">
    <property type="entry name" value="Y_phosphatase"/>
    <property type="match status" value="1"/>
</dbReference>
<feature type="compositionally biased region" description="Low complexity" evidence="5">
    <location>
        <begin position="226"/>
        <end position="236"/>
    </location>
</feature>
<organism evidence="8 9">
    <name type="scientific">Elysia marginata</name>
    <dbReference type="NCBI Taxonomy" id="1093978"/>
    <lineage>
        <taxon>Eukaryota</taxon>
        <taxon>Metazoa</taxon>
        <taxon>Spiralia</taxon>
        <taxon>Lophotrochozoa</taxon>
        <taxon>Mollusca</taxon>
        <taxon>Gastropoda</taxon>
        <taxon>Heterobranchia</taxon>
        <taxon>Euthyneura</taxon>
        <taxon>Panpulmonata</taxon>
        <taxon>Sacoglossa</taxon>
        <taxon>Placobranchoidea</taxon>
        <taxon>Plakobranchidae</taxon>
        <taxon>Elysia</taxon>
    </lineage>
</organism>
<evidence type="ECO:0000259" key="7">
    <source>
        <dbReference type="PROSITE" id="PS50056"/>
    </source>
</evidence>
<dbReference type="InterPro" id="IPR000242">
    <property type="entry name" value="PTP_cat"/>
</dbReference>
<proteinExistence type="inferred from homology"/>
<accession>A0AAV4GMY0</accession>
<gene>
    <name evidence="8" type="ORF">ElyMa_000738300</name>
</gene>
<dbReference type="PANTHER" id="PTHR45983:SF2">
    <property type="entry name" value="PROTEIN-TYROSINE-PHOSPHATASE"/>
    <property type="match status" value="1"/>
</dbReference>
<dbReference type="InterPro" id="IPR029021">
    <property type="entry name" value="Prot-tyrosine_phosphatase-like"/>
</dbReference>
<feature type="non-terminal residue" evidence="8">
    <location>
        <position position="1"/>
    </location>
</feature>
<dbReference type="EMBL" id="BMAT01001499">
    <property type="protein sequence ID" value="GFR87112.1"/>
    <property type="molecule type" value="Genomic_DNA"/>
</dbReference>
<comment type="caution">
    <text evidence="8">The sequence shown here is derived from an EMBL/GenBank/DDBJ whole genome shotgun (WGS) entry which is preliminary data.</text>
</comment>
<reference evidence="8 9" key="1">
    <citation type="journal article" date="2021" name="Elife">
        <title>Chloroplast acquisition without the gene transfer in kleptoplastic sea slugs, Plakobranchus ocellatus.</title>
        <authorList>
            <person name="Maeda T."/>
            <person name="Takahashi S."/>
            <person name="Yoshida T."/>
            <person name="Shimamura S."/>
            <person name="Takaki Y."/>
            <person name="Nagai Y."/>
            <person name="Toyoda A."/>
            <person name="Suzuki Y."/>
            <person name="Arimoto A."/>
            <person name="Ishii H."/>
            <person name="Satoh N."/>
            <person name="Nishiyama T."/>
            <person name="Hasebe M."/>
            <person name="Maruyama T."/>
            <person name="Minagawa J."/>
            <person name="Obokata J."/>
            <person name="Shigenobu S."/>
        </authorList>
    </citation>
    <scope>NUCLEOTIDE SEQUENCE [LARGE SCALE GENOMIC DNA]</scope>
</reference>
<evidence type="ECO:0000313" key="9">
    <source>
        <dbReference type="Proteomes" id="UP000762676"/>
    </source>
</evidence>
<feature type="domain" description="Tyrosine specific protein phosphatases" evidence="7">
    <location>
        <begin position="1"/>
        <end position="52"/>
    </location>
</feature>
<dbReference type="SUPFAM" id="SSF52799">
    <property type="entry name" value="(Phosphotyrosine protein) phosphatases II"/>
    <property type="match status" value="1"/>
</dbReference>
<dbReference type="PANTHER" id="PTHR45983">
    <property type="entry name" value="TYROSINE PHOSPHATSE N18, PUTATIVE-RELATED"/>
    <property type="match status" value="1"/>
</dbReference>
<dbReference type="Gene3D" id="3.90.190.10">
    <property type="entry name" value="Protein tyrosine phosphatase superfamily"/>
    <property type="match status" value="1"/>
</dbReference>
<feature type="compositionally biased region" description="Polar residues" evidence="5">
    <location>
        <begin position="276"/>
        <end position="286"/>
    </location>
</feature>
<evidence type="ECO:0000259" key="6">
    <source>
        <dbReference type="PROSITE" id="PS50055"/>
    </source>
</evidence>
<feature type="domain" description="Tyrosine-protein phosphatase" evidence="6">
    <location>
        <begin position="1"/>
        <end position="61"/>
    </location>
</feature>
<feature type="compositionally biased region" description="Low complexity" evidence="5">
    <location>
        <begin position="196"/>
        <end position="209"/>
    </location>
</feature>
<sequence>AGCGRTGAIVAIDFVWTLLEQGRFDETFSLYELICNLREQRMSMVQTADQYALVNKVLKSLCEEWLEKMASHTYVNVELKDTGDQEGDHHENRVIMESSNKPEVSTKLAEDRLRGNAADLEFSPEAGDVAPPSYMAPKPPSGAGASSNYENVILLPDRTPVLKTVKADNSKESSTVDAAANEDSQKPLHRTVIQLGPNSASPAAAPSLGDSGGKQTLAPSPPPPTSLSSASSGASSELKVNRDAGDNISSSPSHPVANPPSSTSSRSPAVAVVETSKLTSSTSFSGESHCASPGKADKRKSLPPNGTKESNRKSFTLPQDIITRL</sequence>
<dbReference type="Proteomes" id="UP000762676">
    <property type="component" value="Unassembled WGS sequence"/>
</dbReference>
<dbReference type="GO" id="GO:0005737">
    <property type="term" value="C:cytoplasm"/>
    <property type="evidence" value="ECO:0007669"/>
    <property type="project" value="TreeGrafter"/>
</dbReference>
<dbReference type="GO" id="GO:0004726">
    <property type="term" value="F:non-membrane spanning protein tyrosine phosphatase activity"/>
    <property type="evidence" value="ECO:0007669"/>
    <property type="project" value="InterPro"/>
</dbReference>
<dbReference type="PROSITE" id="PS50056">
    <property type="entry name" value="TYR_PHOSPHATASE_2"/>
    <property type="match status" value="1"/>
</dbReference>
<comment type="similarity">
    <text evidence="4">Belongs to the protein-tyrosine phosphatase family. Non-receptor class 4 subfamily.</text>
</comment>
<feature type="region of interest" description="Disordered" evidence="5">
    <location>
        <begin position="121"/>
        <end position="148"/>
    </location>
</feature>
<dbReference type="PROSITE" id="PS50055">
    <property type="entry name" value="TYR_PHOSPHATASE_PTP"/>
    <property type="match status" value="1"/>
</dbReference>
<dbReference type="GO" id="GO:0005634">
    <property type="term" value="C:nucleus"/>
    <property type="evidence" value="ECO:0007669"/>
    <property type="project" value="TreeGrafter"/>
</dbReference>
<evidence type="ECO:0000256" key="4">
    <source>
        <dbReference type="ARBA" id="ARBA00034734"/>
    </source>
</evidence>
<name>A0AAV4GMY0_9GAST</name>
<dbReference type="InterPro" id="IPR000387">
    <property type="entry name" value="Tyr_Pase_dom"/>
</dbReference>
<feature type="compositionally biased region" description="Polar residues" evidence="5">
    <location>
        <begin position="247"/>
        <end position="267"/>
    </location>
</feature>
<dbReference type="AlphaFoldDB" id="A0AAV4GMY0"/>
<evidence type="ECO:0000256" key="2">
    <source>
        <dbReference type="ARBA" id="ARBA00022801"/>
    </source>
</evidence>
<feature type="region of interest" description="Disordered" evidence="5">
    <location>
        <begin position="167"/>
        <end position="325"/>
    </location>
</feature>
<evidence type="ECO:0000256" key="3">
    <source>
        <dbReference type="ARBA" id="ARBA00022912"/>
    </source>
</evidence>
<evidence type="ECO:0000313" key="8">
    <source>
        <dbReference type="EMBL" id="GFR87112.1"/>
    </source>
</evidence>
<evidence type="ECO:0000256" key="5">
    <source>
        <dbReference type="SAM" id="MobiDB-lite"/>
    </source>
</evidence>
<protein>
    <recommendedName>
        <fullName evidence="1">protein-tyrosine-phosphatase</fullName>
        <ecNumber evidence="1">3.1.3.48</ecNumber>
    </recommendedName>
</protein>